<dbReference type="PANTHER" id="PTHR31890">
    <property type="entry name" value="PLANT INVERTASE/PECTIN METHYLESTERASE INHIBITOR SUPERFAMILY PROTEIN"/>
    <property type="match status" value="1"/>
</dbReference>
<name>A0AAU9MV45_9ASTR</name>
<proteinExistence type="predicted"/>
<evidence type="ECO:0000313" key="3">
    <source>
        <dbReference type="Proteomes" id="UP001157418"/>
    </source>
</evidence>
<organism evidence="2 3">
    <name type="scientific">Lactuca virosa</name>
    <dbReference type="NCBI Taxonomy" id="75947"/>
    <lineage>
        <taxon>Eukaryota</taxon>
        <taxon>Viridiplantae</taxon>
        <taxon>Streptophyta</taxon>
        <taxon>Embryophyta</taxon>
        <taxon>Tracheophyta</taxon>
        <taxon>Spermatophyta</taxon>
        <taxon>Magnoliopsida</taxon>
        <taxon>eudicotyledons</taxon>
        <taxon>Gunneridae</taxon>
        <taxon>Pentapetalae</taxon>
        <taxon>asterids</taxon>
        <taxon>campanulids</taxon>
        <taxon>Asterales</taxon>
        <taxon>Asteraceae</taxon>
        <taxon>Cichorioideae</taxon>
        <taxon>Cichorieae</taxon>
        <taxon>Lactucinae</taxon>
        <taxon>Lactuca</taxon>
    </lineage>
</organism>
<feature type="signal peptide" evidence="1">
    <location>
        <begin position="1"/>
        <end position="24"/>
    </location>
</feature>
<evidence type="ECO:0008006" key="4">
    <source>
        <dbReference type="Google" id="ProtNLM"/>
    </source>
</evidence>
<accession>A0AAU9MV45</accession>
<reference evidence="2 3" key="1">
    <citation type="submission" date="2022-01" db="EMBL/GenBank/DDBJ databases">
        <authorList>
            <person name="Xiong W."/>
            <person name="Schranz E."/>
        </authorList>
    </citation>
    <scope>NUCLEOTIDE SEQUENCE [LARGE SCALE GENOMIC DNA]</scope>
</reference>
<comment type="caution">
    <text evidence="2">The sequence shown here is derived from an EMBL/GenBank/DDBJ whole genome shotgun (WGS) entry which is preliminary data.</text>
</comment>
<dbReference type="PANTHER" id="PTHR31890:SF9">
    <property type="entry name" value="PLANT INVERTASE_PECTIN METHYLESTERASE INHIBITOR SUPERFAMILY PROTEIN"/>
    <property type="match status" value="1"/>
</dbReference>
<evidence type="ECO:0000313" key="2">
    <source>
        <dbReference type="EMBL" id="CAH1429406.1"/>
    </source>
</evidence>
<feature type="chain" id="PRO_5043885718" description="Pectinesterase inhibitor domain-containing protein" evidence="1">
    <location>
        <begin position="25"/>
        <end position="145"/>
    </location>
</feature>
<evidence type="ECO:0000256" key="1">
    <source>
        <dbReference type="SAM" id="SignalP"/>
    </source>
</evidence>
<dbReference type="NCBIfam" id="TIGR01614">
    <property type="entry name" value="PME_inhib"/>
    <property type="match status" value="1"/>
</dbReference>
<dbReference type="Gene3D" id="1.20.140.40">
    <property type="entry name" value="Invertase/pectin methylesterase inhibitor family protein"/>
    <property type="match status" value="1"/>
</dbReference>
<protein>
    <recommendedName>
        <fullName evidence="4">Pectinesterase inhibitor domain-containing protein</fullName>
    </recommendedName>
</protein>
<keyword evidence="1" id="KW-0732">Signal</keyword>
<dbReference type="EMBL" id="CAKMRJ010002749">
    <property type="protein sequence ID" value="CAH1429406.1"/>
    <property type="molecule type" value="Genomic_DNA"/>
</dbReference>
<dbReference type="InterPro" id="IPR006501">
    <property type="entry name" value="Pectinesterase_inhib_dom"/>
</dbReference>
<sequence>MASLSFTKIFILFLITLLFSISNADFSPPYKLVDKVCNKLEDTDVCFQILESDDRSKFAENITILTTIAVNQTIRHANALRNELRELKTGSPVDNVKRCQRIVDSNGAHGSFMTTGNSVTVDLYLDFFRFLHSNNMNISGTDLDS</sequence>
<dbReference type="SUPFAM" id="SSF101148">
    <property type="entry name" value="Plant invertase/pectin methylesterase inhibitor"/>
    <property type="match status" value="1"/>
</dbReference>
<gene>
    <name evidence="2" type="ORF">LVIROSA_LOCUS16268</name>
</gene>
<dbReference type="GO" id="GO:0004857">
    <property type="term" value="F:enzyme inhibitor activity"/>
    <property type="evidence" value="ECO:0007669"/>
    <property type="project" value="InterPro"/>
</dbReference>
<dbReference type="AlphaFoldDB" id="A0AAU9MV45"/>
<dbReference type="InterPro" id="IPR035513">
    <property type="entry name" value="Invertase/methylesterase_inhib"/>
</dbReference>
<keyword evidence="3" id="KW-1185">Reference proteome</keyword>
<dbReference type="Proteomes" id="UP001157418">
    <property type="component" value="Unassembled WGS sequence"/>
</dbReference>